<dbReference type="SUPFAM" id="SSF47413">
    <property type="entry name" value="lambda repressor-like DNA-binding domains"/>
    <property type="match status" value="1"/>
</dbReference>
<keyword evidence="3" id="KW-1185">Reference proteome</keyword>
<evidence type="ECO:0000259" key="1">
    <source>
        <dbReference type="PROSITE" id="PS50943"/>
    </source>
</evidence>
<name>A0ABR4X7Q7_9ACTN</name>
<evidence type="ECO:0000313" key="2">
    <source>
        <dbReference type="EMBL" id="KGI82761.1"/>
    </source>
</evidence>
<evidence type="ECO:0000313" key="3">
    <source>
        <dbReference type="Proteomes" id="UP000029737"/>
    </source>
</evidence>
<gene>
    <name evidence="2" type="ORF">IL38_02470</name>
</gene>
<dbReference type="Gene3D" id="1.10.260.40">
    <property type="entry name" value="lambda repressor-like DNA-binding domains"/>
    <property type="match status" value="1"/>
</dbReference>
<dbReference type="SMART" id="SM00530">
    <property type="entry name" value="HTH_XRE"/>
    <property type="match status" value="1"/>
</dbReference>
<organism evidence="2 3">
    <name type="scientific">Actinopolyspora erythraea</name>
    <dbReference type="NCBI Taxonomy" id="414996"/>
    <lineage>
        <taxon>Bacteria</taxon>
        <taxon>Bacillati</taxon>
        <taxon>Actinomycetota</taxon>
        <taxon>Actinomycetes</taxon>
        <taxon>Actinopolysporales</taxon>
        <taxon>Actinopolysporaceae</taxon>
        <taxon>Actinopolyspora</taxon>
    </lineage>
</organism>
<dbReference type="InterPro" id="IPR010982">
    <property type="entry name" value="Lambda_DNA-bd_dom_sf"/>
</dbReference>
<comment type="caution">
    <text evidence="2">The sequence shown here is derived from an EMBL/GenBank/DDBJ whole genome shotgun (WGS) entry which is preliminary data.</text>
</comment>
<dbReference type="Proteomes" id="UP000029737">
    <property type="component" value="Unassembled WGS sequence"/>
</dbReference>
<dbReference type="RefSeq" id="WP_043569798.1">
    <property type="nucleotide sequence ID" value="NZ_CP022752.1"/>
</dbReference>
<accession>A0ABR4X7Q7</accession>
<sequence>MATEDPQVVLIQLGILLRRLREDADLNASDAAEHLGCSTAKISKMENGKQAIKSDEVSALLERYGADDSQAAEALRLAAVPKPRKKGNYRDSVPDWFRRFLVMESEATELSIYESEIVTGLLQTEDYARVLLRAGYPLASTQELEQQVKTRMNRKAVLTKEDAPKVSVVLQETALHRVIGDDAIMRQQLTHLNELSELPNVSFHVLPFRPNSTPNHDEAYIAKAAFVLLRLDSTGVMAYVEDVAGATYPEENSVIQTYATAYQRLRNAALPEDESRDLVDRVKREYYQHR</sequence>
<dbReference type="Pfam" id="PF19054">
    <property type="entry name" value="DUF5753"/>
    <property type="match status" value="1"/>
</dbReference>
<dbReference type="CDD" id="cd00093">
    <property type="entry name" value="HTH_XRE"/>
    <property type="match status" value="1"/>
</dbReference>
<protein>
    <recommendedName>
        <fullName evidence="1">HTH cro/C1-type domain-containing protein</fullName>
    </recommendedName>
</protein>
<dbReference type="PROSITE" id="PS50943">
    <property type="entry name" value="HTH_CROC1"/>
    <property type="match status" value="1"/>
</dbReference>
<reference evidence="2 3" key="1">
    <citation type="journal article" date="2014" name="PLoS ONE">
        <title>Identification and Characterization of a New Erythromycin Biosynthetic Gene Cluster in Actinopolyspora erythraea YIM90600, a Novel Erythronolide-Producing Halophilic Actinomycete Isolated from Salt Field.</title>
        <authorList>
            <person name="Chen D."/>
            <person name="Feng J."/>
            <person name="Huang L."/>
            <person name="Zhang Q."/>
            <person name="Wu J."/>
            <person name="Zhu X."/>
            <person name="Duan Y."/>
            <person name="Xu Z."/>
        </authorList>
    </citation>
    <scope>NUCLEOTIDE SEQUENCE [LARGE SCALE GENOMIC DNA]</scope>
    <source>
        <strain evidence="2 3">YIM90600</strain>
    </source>
</reference>
<dbReference type="Pfam" id="PF13560">
    <property type="entry name" value="HTH_31"/>
    <property type="match status" value="1"/>
</dbReference>
<dbReference type="EMBL" id="JPMV01000009">
    <property type="protein sequence ID" value="KGI82761.1"/>
    <property type="molecule type" value="Genomic_DNA"/>
</dbReference>
<proteinExistence type="predicted"/>
<dbReference type="InterPro" id="IPR001387">
    <property type="entry name" value="Cro/C1-type_HTH"/>
</dbReference>
<dbReference type="InterPro" id="IPR043917">
    <property type="entry name" value="DUF5753"/>
</dbReference>
<feature type="domain" description="HTH cro/C1-type" evidence="1">
    <location>
        <begin position="17"/>
        <end position="71"/>
    </location>
</feature>